<gene>
    <name evidence="8" type="ORF">DIURU_001233</name>
</gene>
<dbReference type="GO" id="GO:0006796">
    <property type="term" value="P:phosphate-containing compound metabolic process"/>
    <property type="evidence" value="ECO:0007669"/>
    <property type="project" value="InterPro"/>
</dbReference>
<dbReference type="Proteomes" id="UP000449547">
    <property type="component" value="Unassembled WGS sequence"/>
</dbReference>
<keyword evidence="6" id="KW-0460">Magnesium</keyword>
<comment type="cofactor">
    <cofactor evidence="1">
        <name>Mg(2+)</name>
        <dbReference type="ChEBI" id="CHEBI:18420"/>
    </cofactor>
</comment>
<evidence type="ECO:0000313" key="8">
    <source>
        <dbReference type="EMBL" id="KAA8906051.1"/>
    </source>
</evidence>
<dbReference type="FunFam" id="3.90.80.10:FF:000007">
    <property type="entry name" value="Inorganic pyrophosphatase, mitochondrial"/>
    <property type="match status" value="1"/>
</dbReference>
<dbReference type="EMBL" id="SWFT01000038">
    <property type="protein sequence ID" value="KAA8906051.1"/>
    <property type="molecule type" value="Genomic_DNA"/>
</dbReference>
<accession>A0A642UV25</accession>
<reference evidence="8 9" key="1">
    <citation type="submission" date="2019-07" db="EMBL/GenBank/DDBJ databases">
        <title>Genome assembly of two rare yeast pathogens: Diutina rugosa and Trichomonascus ciferrii.</title>
        <authorList>
            <person name="Mixao V."/>
            <person name="Saus E."/>
            <person name="Hansen A."/>
            <person name="Lass-Flor C."/>
            <person name="Gabaldon T."/>
        </authorList>
    </citation>
    <scope>NUCLEOTIDE SEQUENCE [LARGE SCALE GENOMIC DNA]</scope>
    <source>
        <strain evidence="8 9">CBS 613</strain>
    </source>
</reference>
<protein>
    <recommendedName>
        <fullName evidence="3">inorganic diphosphatase</fullName>
        <ecNumber evidence="3">3.6.1.1</ecNumber>
    </recommendedName>
    <alternativeName>
        <fullName evidence="7">Pyrophosphate phospho-hydrolase</fullName>
    </alternativeName>
</protein>
<comment type="similarity">
    <text evidence="2">Belongs to the PPase family.</text>
</comment>
<dbReference type="RefSeq" id="XP_034013964.1">
    <property type="nucleotide sequence ID" value="XM_034153755.1"/>
</dbReference>
<dbReference type="CDD" id="cd00412">
    <property type="entry name" value="pyrophosphatase"/>
    <property type="match status" value="1"/>
</dbReference>
<evidence type="ECO:0000256" key="5">
    <source>
        <dbReference type="ARBA" id="ARBA00022801"/>
    </source>
</evidence>
<name>A0A642UV25_DIURU</name>
<dbReference type="VEuPathDB" id="FungiDB:DIURU_001233"/>
<evidence type="ECO:0000313" key="9">
    <source>
        <dbReference type="Proteomes" id="UP000449547"/>
    </source>
</evidence>
<dbReference type="GeneID" id="54779886"/>
<dbReference type="PANTHER" id="PTHR10286">
    <property type="entry name" value="INORGANIC PYROPHOSPHATASE"/>
    <property type="match status" value="1"/>
</dbReference>
<dbReference type="AlphaFoldDB" id="A0A642UV25"/>
<dbReference type="Gene3D" id="3.90.80.10">
    <property type="entry name" value="Inorganic pyrophosphatase"/>
    <property type="match status" value="1"/>
</dbReference>
<dbReference type="OrthoDB" id="1608002at2759"/>
<sequence>MAPQSSAAARLSVVQRHLSLQPCSSKSPAAVTSCSIGSKYTPDYKNYAKIDGKLVSWMHDIPLDLDSTTREANMVVEVPRWSNGKFEIDVKAPGNPIVQDQKKGKMRFVGNLFPYKGYIHNYGAFPQTWEDPGTKCEKTGLLGDNDPLDVCEIGSKILSTGSVVRVKILGSIALIDDGELDWKVLAINVADPLAQKLNDIDDIRKYCPGLLDSTRWWFRNYKLPDGKPENTFAFNGDFLGAAATVEVVQSCSHHWKTLIQSQGKEGYPTTNNSTLKGTPGHGDFEQKQLLSYEAKPDAPIPPEVDEVFYRV</sequence>
<evidence type="ECO:0000256" key="2">
    <source>
        <dbReference type="ARBA" id="ARBA00006220"/>
    </source>
</evidence>
<keyword evidence="4" id="KW-0479">Metal-binding</keyword>
<dbReference type="GO" id="GO:0005737">
    <property type="term" value="C:cytoplasm"/>
    <property type="evidence" value="ECO:0007669"/>
    <property type="project" value="InterPro"/>
</dbReference>
<dbReference type="OMA" id="KEVDRWH"/>
<dbReference type="InterPro" id="IPR008162">
    <property type="entry name" value="Pyrophosphatase"/>
</dbReference>
<dbReference type="Pfam" id="PF00719">
    <property type="entry name" value="Pyrophosphatase"/>
    <property type="match status" value="1"/>
</dbReference>
<evidence type="ECO:0000256" key="4">
    <source>
        <dbReference type="ARBA" id="ARBA00022723"/>
    </source>
</evidence>
<evidence type="ECO:0000256" key="6">
    <source>
        <dbReference type="ARBA" id="ARBA00022842"/>
    </source>
</evidence>
<keyword evidence="5" id="KW-0378">Hydrolase</keyword>
<evidence type="ECO:0000256" key="1">
    <source>
        <dbReference type="ARBA" id="ARBA00001946"/>
    </source>
</evidence>
<evidence type="ECO:0000256" key="3">
    <source>
        <dbReference type="ARBA" id="ARBA00012146"/>
    </source>
</evidence>
<dbReference type="PROSITE" id="PS00387">
    <property type="entry name" value="PPASE"/>
    <property type="match status" value="1"/>
</dbReference>
<proteinExistence type="inferred from homology"/>
<dbReference type="SUPFAM" id="SSF50324">
    <property type="entry name" value="Inorganic pyrophosphatase"/>
    <property type="match status" value="1"/>
</dbReference>
<dbReference type="GO" id="GO:0000287">
    <property type="term" value="F:magnesium ion binding"/>
    <property type="evidence" value="ECO:0007669"/>
    <property type="project" value="InterPro"/>
</dbReference>
<keyword evidence="9" id="KW-1185">Reference proteome</keyword>
<dbReference type="EC" id="3.6.1.1" evidence="3"/>
<dbReference type="GO" id="GO:0004427">
    <property type="term" value="F:inorganic diphosphate phosphatase activity"/>
    <property type="evidence" value="ECO:0007669"/>
    <property type="project" value="UniProtKB-EC"/>
</dbReference>
<organism evidence="8 9">
    <name type="scientific">Diutina rugosa</name>
    <name type="common">Yeast</name>
    <name type="synonym">Candida rugosa</name>
    <dbReference type="NCBI Taxonomy" id="5481"/>
    <lineage>
        <taxon>Eukaryota</taxon>
        <taxon>Fungi</taxon>
        <taxon>Dikarya</taxon>
        <taxon>Ascomycota</taxon>
        <taxon>Saccharomycotina</taxon>
        <taxon>Pichiomycetes</taxon>
        <taxon>Debaryomycetaceae</taxon>
        <taxon>Diutina</taxon>
    </lineage>
</organism>
<dbReference type="InterPro" id="IPR036649">
    <property type="entry name" value="Pyrophosphatase_sf"/>
</dbReference>
<comment type="caution">
    <text evidence="8">The sequence shown here is derived from an EMBL/GenBank/DDBJ whole genome shotgun (WGS) entry which is preliminary data.</text>
</comment>
<evidence type="ECO:0000256" key="7">
    <source>
        <dbReference type="ARBA" id="ARBA00032535"/>
    </source>
</evidence>